<accession>A0ABT4YRX5</accession>
<dbReference type="Proteomes" id="UP001210678">
    <property type="component" value="Unassembled WGS sequence"/>
</dbReference>
<dbReference type="PANTHER" id="PTHR43065:SF10">
    <property type="entry name" value="PEROXIDE STRESS-ACTIVATED HISTIDINE KINASE MAK3"/>
    <property type="match status" value="1"/>
</dbReference>
<keyword evidence="4" id="KW-0808">Transferase</keyword>
<evidence type="ECO:0000256" key="8">
    <source>
        <dbReference type="ARBA" id="ARBA00023012"/>
    </source>
</evidence>
<dbReference type="PROSITE" id="PS50109">
    <property type="entry name" value="HIS_KIN"/>
    <property type="match status" value="1"/>
</dbReference>
<keyword evidence="8" id="KW-0902">Two-component regulatory system</keyword>
<dbReference type="EC" id="2.7.13.3" evidence="2"/>
<evidence type="ECO:0000256" key="4">
    <source>
        <dbReference type="ARBA" id="ARBA00022679"/>
    </source>
</evidence>
<keyword evidence="5" id="KW-0547">Nucleotide-binding</keyword>
<keyword evidence="11" id="KW-1185">Reference proteome</keyword>
<dbReference type="PRINTS" id="PR00344">
    <property type="entry name" value="BCTRLSENSOR"/>
</dbReference>
<keyword evidence="10" id="KW-0560">Oxidoreductase</keyword>
<dbReference type="Gene3D" id="3.30.565.10">
    <property type="entry name" value="Histidine kinase-like ATPase, C-terminal domain"/>
    <property type="match status" value="1"/>
</dbReference>
<evidence type="ECO:0000256" key="7">
    <source>
        <dbReference type="ARBA" id="ARBA00022840"/>
    </source>
</evidence>
<dbReference type="EMBL" id="JAQLOI010000001">
    <property type="protein sequence ID" value="MDB1124140.1"/>
    <property type="molecule type" value="Genomic_DNA"/>
</dbReference>
<comment type="caution">
    <text evidence="10">The sequence shown here is derived from an EMBL/GenBank/DDBJ whole genome shotgun (WGS) entry which is preliminary data.</text>
</comment>
<dbReference type="InterPro" id="IPR003594">
    <property type="entry name" value="HATPase_dom"/>
</dbReference>
<dbReference type="RefSeq" id="WP_272136155.1">
    <property type="nucleotide sequence ID" value="NZ_JAQLOI010000001.1"/>
</dbReference>
<dbReference type="InterPro" id="IPR036890">
    <property type="entry name" value="HATPase_C_sf"/>
</dbReference>
<keyword evidence="3" id="KW-0597">Phosphoprotein</keyword>
<organism evidence="10 11">
    <name type="scientific">Vibrio algarum</name>
    <dbReference type="NCBI Taxonomy" id="3020714"/>
    <lineage>
        <taxon>Bacteria</taxon>
        <taxon>Pseudomonadati</taxon>
        <taxon>Pseudomonadota</taxon>
        <taxon>Gammaproteobacteria</taxon>
        <taxon>Vibrionales</taxon>
        <taxon>Vibrionaceae</taxon>
        <taxon>Vibrio</taxon>
    </lineage>
</organism>
<keyword evidence="6" id="KW-0418">Kinase</keyword>
<proteinExistence type="predicted"/>
<gene>
    <name evidence="10" type="ORF">PGX00_10955</name>
</gene>
<evidence type="ECO:0000313" key="10">
    <source>
        <dbReference type="EMBL" id="MDB1124140.1"/>
    </source>
</evidence>
<dbReference type="PANTHER" id="PTHR43065">
    <property type="entry name" value="SENSOR HISTIDINE KINASE"/>
    <property type="match status" value="1"/>
</dbReference>
<dbReference type="SUPFAM" id="SSF55874">
    <property type="entry name" value="ATPase domain of HSP90 chaperone/DNA topoisomerase II/histidine kinase"/>
    <property type="match status" value="1"/>
</dbReference>
<name>A0ABT4YRX5_9VIBR</name>
<evidence type="ECO:0000256" key="6">
    <source>
        <dbReference type="ARBA" id="ARBA00022777"/>
    </source>
</evidence>
<evidence type="ECO:0000313" key="11">
    <source>
        <dbReference type="Proteomes" id="UP001210678"/>
    </source>
</evidence>
<comment type="catalytic activity">
    <reaction evidence="1">
        <text>ATP + protein L-histidine = ADP + protein N-phospho-L-histidine.</text>
        <dbReference type="EC" id="2.7.13.3"/>
    </reaction>
</comment>
<dbReference type="GO" id="GO:0016491">
    <property type="term" value="F:oxidoreductase activity"/>
    <property type="evidence" value="ECO:0007669"/>
    <property type="project" value="UniProtKB-KW"/>
</dbReference>
<evidence type="ECO:0000256" key="2">
    <source>
        <dbReference type="ARBA" id="ARBA00012438"/>
    </source>
</evidence>
<dbReference type="InterPro" id="IPR004358">
    <property type="entry name" value="Sig_transdc_His_kin-like_C"/>
</dbReference>
<reference evidence="10 11" key="1">
    <citation type="submission" date="2023-01" db="EMBL/GenBank/DDBJ databases">
        <title>Vibrio sp. KJ40-1 sp.nov, isolated from marine algae.</title>
        <authorList>
            <person name="Butt M."/>
            <person name="Kim J.M.J."/>
            <person name="Jeon C.O.C."/>
        </authorList>
    </citation>
    <scope>NUCLEOTIDE SEQUENCE [LARGE SCALE GENOMIC DNA]</scope>
    <source>
        <strain evidence="10 11">KJ40-1</strain>
    </source>
</reference>
<dbReference type="Pfam" id="PF02518">
    <property type="entry name" value="HATPase_c"/>
    <property type="match status" value="1"/>
</dbReference>
<dbReference type="SMART" id="SM00387">
    <property type="entry name" value="HATPase_c"/>
    <property type="match status" value="1"/>
</dbReference>
<evidence type="ECO:0000256" key="1">
    <source>
        <dbReference type="ARBA" id="ARBA00000085"/>
    </source>
</evidence>
<sequence length="176" mass="19312">MENALRALEQVRQAIPERDKEAFQPVNLNQLLRDATNISTGQLLTTSTRLDLQLTSTLTAITAKPNRLLLAVKQLIDNAIDAIQLSKSSSRAILISTTETEDDISLSIEDSGNGVEEEVRLKIFQPFYSTKPLHSSGCRGIGLAIVQQVINEHSATLHVEKSTVLKGAKFTVIFSK</sequence>
<evidence type="ECO:0000259" key="9">
    <source>
        <dbReference type="PROSITE" id="PS50109"/>
    </source>
</evidence>
<evidence type="ECO:0000256" key="5">
    <source>
        <dbReference type="ARBA" id="ARBA00022741"/>
    </source>
</evidence>
<dbReference type="InterPro" id="IPR005467">
    <property type="entry name" value="His_kinase_dom"/>
</dbReference>
<feature type="domain" description="Histidine kinase" evidence="9">
    <location>
        <begin position="1"/>
        <end position="176"/>
    </location>
</feature>
<evidence type="ECO:0000256" key="3">
    <source>
        <dbReference type="ARBA" id="ARBA00022553"/>
    </source>
</evidence>
<dbReference type="GO" id="GO:0005524">
    <property type="term" value="F:ATP binding"/>
    <property type="evidence" value="ECO:0007669"/>
    <property type="project" value="UniProtKB-KW"/>
</dbReference>
<keyword evidence="7 10" id="KW-0067">ATP-binding</keyword>
<protein>
    <recommendedName>
        <fullName evidence="2">histidine kinase</fullName>
        <ecNumber evidence="2">2.7.13.3</ecNumber>
    </recommendedName>
</protein>